<evidence type="ECO:0000313" key="3">
    <source>
        <dbReference type="MGI" id="MGI:3780500"/>
    </source>
</evidence>
<dbReference type="BioGRID-ORCS" id="100039596">
    <property type="hits" value="5 hits in 72 CRISPR screens"/>
</dbReference>
<reference evidence="2" key="10">
    <citation type="journal article" date="2011" name="PLoS Biol.">
        <title>Modernizing reference genome assemblies.</title>
        <authorList>
            <person name="Church D.M."/>
            <person name="Schneider V.A."/>
            <person name="Graves T."/>
            <person name="Auger K."/>
            <person name="Cunningham F."/>
            <person name="Bouk N."/>
            <person name="Chen H.C."/>
            <person name="Agarwala R."/>
            <person name="McLaren W.M."/>
            <person name="Ritchie G.R."/>
            <person name="Albracht D."/>
            <person name="Kremitzki M."/>
            <person name="Rock S."/>
            <person name="Kotkiewicz H."/>
            <person name="Kremitzki C."/>
            <person name="Wollam A."/>
            <person name="Trani L."/>
            <person name="Fulton L."/>
            <person name="Fulton R."/>
            <person name="Matthews L."/>
            <person name="Whitehead S."/>
            <person name="Chow W."/>
            <person name="Torrance J."/>
            <person name="Dunn M."/>
            <person name="Harden G."/>
            <person name="Threadgold G."/>
            <person name="Wood J."/>
            <person name="Collins J."/>
            <person name="Heath P."/>
            <person name="Griffiths G."/>
            <person name="Pelan S."/>
            <person name="Grafham D."/>
            <person name="Eichler E.E."/>
            <person name="Weinstock G."/>
            <person name="Mardis E.R."/>
            <person name="Wilson R.K."/>
            <person name="Howe K."/>
            <person name="Flicek P."/>
            <person name="Hubbard T."/>
        </authorList>
    </citation>
    <scope>NUCLEOTIDE SEQUENCE [LARGE SCALE GENOMIC DNA]</scope>
    <source>
        <strain evidence="2">C57BL/6J</strain>
    </source>
</reference>
<reference evidence="1" key="4">
    <citation type="journal article" date="2001" name="Nature">
        <title>Functional annotation of a full-length mouse cDNA collection.</title>
        <authorList>
            <consortium name="The RIKEN Genome Exploration Research Group Phase II Team and the FANTOM Consortium"/>
        </authorList>
    </citation>
    <scope>NUCLEOTIDE SEQUENCE</scope>
    <source>
        <strain evidence="1">C57BL/6J</strain>
        <tissue evidence="1">Bone</tissue>
    </source>
</reference>
<dbReference type="EMBL" id="AK137609">
    <property type="protein sequence ID" value="BAE23430.1"/>
    <property type="molecule type" value="mRNA"/>
</dbReference>
<reference evidence="1" key="3">
    <citation type="journal article" date="2000" name="Genome Res.">
        <title>RIKEN integrated sequence analysis (RISA) system--384-format sequencing pipeline with 384 multicapillary sequencer.</title>
        <authorList>
            <person name="Shibata K."/>
            <person name="Itoh M."/>
            <person name="Aizawa K."/>
            <person name="Nagaoka S."/>
            <person name="Sasaki N."/>
            <person name="Carninci P."/>
            <person name="Konno H."/>
            <person name="Akiyama J."/>
            <person name="Nishi K."/>
            <person name="Kitsunai T."/>
            <person name="Tashiro H."/>
            <person name="Itoh M."/>
            <person name="Sumi N."/>
            <person name="Ishii Y."/>
            <person name="Nakamura S."/>
            <person name="Hazama M."/>
            <person name="Nishine T."/>
            <person name="Harada A."/>
            <person name="Yamamoto R."/>
            <person name="Matsumoto H."/>
            <person name="Sakaguchi S."/>
            <person name="Ikegami T."/>
            <person name="Kashiwagi K."/>
            <person name="Fujiwake S."/>
            <person name="Inoue K."/>
            <person name="Togawa Y."/>
            <person name="Izawa M."/>
            <person name="Ohara E."/>
            <person name="Watahiki M."/>
            <person name="Yoneda Y."/>
            <person name="Ishikawa T."/>
            <person name="Ozawa K."/>
            <person name="Tanaka T."/>
            <person name="Matsuura S."/>
            <person name="Kawai J."/>
            <person name="Okazaki Y."/>
            <person name="Muramatsu M."/>
            <person name="Inoue Y."/>
            <person name="Kira A."/>
            <person name="Hayashizaki Y."/>
        </authorList>
    </citation>
    <scope>NUCLEOTIDE SEQUENCE</scope>
    <source>
        <strain evidence="1">C57BL/6J</strain>
        <tissue evidence="1">Bone</tissue>
    </source>
</reference>
<dbReference type="Bgee" id="ENSMUSG00000099032">
    <property type="expression patterns" value="Expressed in internal carotid artery and 84 other cell types or tissues"/>
</dbReference>
<evidence type="ECO:0000313" key="4">
    <source>
        <dbReference type="Proteomes" id="UP000000589"/>
    </source>
</evidence>
<dbReference type="Ensembl" id="ENSMUST00000097824.3">
    <property type="protein sequence ID" value="ENSMUSP00000095435.3"/>
    <property type="gene ID" value="ENSMUSG00000099032.3"/>
</dbReference>
<reference evidence="1" key="7">
    <citation type="journal article" date="2005" name="Science">
        <title>The Transcriptional Landscape of the Mammalian Genome.</title>
        <authorList>
            <consortium name="The FANTOM Consortium"/>
            <consortium name="Riken Genome Exploration Research Group and Genome Science Group (Genome Network Project Core Group)"/>
        </authorList>
    </citation>
    <scope>NUCLEOTIDE SEQUENCE</scope>
    <source>
        <strain evidence="1">C57BL/6J</strain>
        <tissue evidence="1">Bone</tissue>
    </source>
</reference>
<reference evidence="1" key="1">
    <citation type="journal article" date="1999" name="Methods Enzymol.">
        <title>High-efficiency full-length cDNA cloning.</title>
        <authorList>
            <person name="Carninci P."/>
            <person name="Hayashizaki Y."/>
        </authorList>
    </citation>
    <scope>NUCLEOTIDE SEQUENCE</scope>
    <source>
        <strain evidence="1">C57BL/6J</strain>
        <tissue evidence="1">Bone</tissue>
    </source>
</reference>
<dbReference type="Antibodypedia" id="77224">
    <property type="antibodies" value="3 antibodies from 1 providers"/>
</dbReference>
<reference evidence="1" key="2">
    <citation type="journal article" date="2000" name="Genome Res.">
        <title>Normalization and subtraction of cap-trapper-selected cDNAs to prepare full-length cDNA libraries for rapid discovery of new genes.</title>
        <authorList>
            <person name="Carninci P."/>
            <person name="Shibata Y."/>
            <person name="Hayatsu N."/>
            <person name="Sugahara Y."/>
            <person name="Shibata K."/>
            <person name="Itoh M."/>
            <person name="Konno H."/>
            <person name="Okazaki Y."/>
            <person name="Muramatsu M."/>
            <person name="Hayashizaki Y."/>
        </authorList>
    </citation>
    <scope>NUCLEOTIDE SEQUENCE</scope>
    <source>
        <strain evidence="1">C57BL/6J</strain>
        <tissue evidence="1">Bone</tissue>
    </source>
</reference>
<gene>
    <name evidence="2 3" type="primary">Tcf24</name>
    <name evidence="3" type="synonym">Gm10567</name>
</gene>
<dbReference type="RefSeq" id="NP_001272354.1">
    <property type="nucleotide sequence ID" value="NM_001285425.1"/>
</dbReference>
<proteinExistence type="evidence at transcript level"/>
<reference evidence="1" key="5">
    <citation type="journal article" date="2002" name="Nature">
        <title>Analysis of the mouse transcriptome based on functional annotation of 60,770 full-length cDNAs.</title>
        <authorList>
            <consortium name="The FANTOM Consortium and the RIKEN Genome Exploration Research Group Phase I and II Team"/>
        </authorList>
    </citation>
    <scope>NUCLEOTIDE SEQUENCE</scope>
    <source>
        <strain evidence="1">C57BL/6J</strain>
        <tissue evidence="1">Bone</tissue>
    </source>
</reference>
<dbReference type="VEuPathDB" id="HostDB:ENSMUSG00000099032"/>
<reference evidence="2 4" key="9">
    <citation type="journal article" date="2009" name="PLoS Biol.">
        <title>Lineage-specific biology revealed by a finished genome assembly of the mouse.</title>
        <authorList>
            <consortium name="Mouse Genome Sequencing Consortium"/>
            <person name="Church D.M."/>
            <person name="Goodstadt L."/>
            <person name="Hillier L.W."/>
            <person name="Zody M.C."/>
            <person name="Goldstein S."/>
            <person name="She X."/>
            <person name="Bult C.J."/>
            <person name="Agarwala R."/>
            <person name="Cherry J.L."/>
            <person name="DiCuccio M."/>
            <person name="Hlavina W."/>
            <person name="Kapustin Y."/>
            <person name="Meric P."/>
            <person name="Maglott D."/>
            <person name="Birtle Z."/>
            <person name="Marques A.C."/>
            <person name="Graves T."/>
            <person name="Zhou S."/>
            <person name="Teague B."/>
            <person name="Potamousis K."/>
            <person name="Churas C."/>
            <person name="Place M."/>
            <person name="Herschleb J."/>
            <person name="Runnheim R."/>
            <person name="Forrest D."/>
            <person name="Amos-Landgraf J."/>
            <person name="Schwartz D.C."/>
            <person name="Cheng Z."/>
            <person name="Lindblad-Toh K."/>
            <person name="Eichler E.E."/>
            <person name="Ponting C.P."/>
        </authorList>
    </citation>
    <scope>NUCLEOTIDE SEQUENCE [LARGE SCALE GENOMIC DNA]</scope>
    <source>
        <strain evidence="2 4">C57BL/6J</strain>
    </source>
</reference>
<protein>
    <submittedName>
        <fullName evidence="2">Transcription factor 24</fullName>
    </submittedName>
</protein>
<dbReference type="AlphaFoldDB" id="Q3UV43"/>
<evidence type="ECO:0000313" key="1">
    <source>
        <dbReference type="EMBL" id="BAE23430.1"/>
    </source>
</evidence>
<dbReference type="SMR" id="Q3UV43"/>
<dbReference type="CTD" id="100129654"/>
<dbReference type="MGI" id="MGI:3780500">
    <property type="gene designation" value="Tcf24"/>
</dbReference>
<sequence length="66" mass="7769">MANTPPVTVPLSWARTECLPFLYLVGLVLARLFEERLERFRNPHHAYSHRHDQARCETVKRSLKLP</sequence>
<accession>Q3UV43</accession>
<dbReference type="GeneTree" id="ENSGT00940000162447"/>
<keyword evidence="4" id="KW-1185">Reference proteome</keyword>
<reference evidence="2" key="11">
    <citation type="submission" date="2025-05" db="UniProtKB">
        <authorList>
            <consortium name="Ensembl"/>
        </authorList>
    </citation>
    <scope>IDENTIFICATION</scope>
    <source>
        <strain evidence="2">C57BL/6J</strain>
    </source>
</reference>
<dbReference type="ExpressionAtlas" id="Q3UV43">
    <property type="expression patterns" value="baseline and differential"/>
</dbReference>
<dbReference type="AGR" id="MGI:3780500"/>
<dbReference type="KEGG" id="mmu:100039596"/>
<reference evidence="1" key="8">
    <citation type="journal article" date="2005" name="Science">
        <title>Antisense Transcription in the Mammalian Transcriptome.</title>
        <authorList>
            <consortium name="RIKEN Genome Exploration Research Group and Genome Science Group (Genome Network Project Core Group) and the FANTOM Consortium"/>
        </authorList>
    </citation>
    <scope>NUCLEOTIDE SEQUENCE</scope>
    <source>
        <strain evidence="1">C57BL/6J</strain>
        <tissue evidence="1">Bone</tissue>
    </source>
</reference>
<dbReference type="GeneID" id="100039596"/>
<organism evidence="1">
    <name type="scientific">Mus musculus</name>
    <name type="common">Mouse</name>
    <dbReference type="NCBI Taxonomy" id="10090"/>
    <lineage>
        <taxon>Eukaryota</taxon>
        <taxon>Metazoa</taxon>
        <taxon>Chordata</taxon>
        <taxon>Craniata</taxon>
        <taxon>Vertebrata</taxon>
        <taxon>Euteleostomi</taxon>
        <taxon>Mammalia</taxon>
        <taxon>Eutheria</taxon>
        <taxon>Euarchontoglires</taxon>
        <taxon>Glires</taxon>
        <taxon>Rodentia</taxon>
        <taxon>Myomorpha</taxon>
        <taxon>Muroidea</taxon>
        <taxon>Muridae</taxon>
        <taxon>Murinae</taxon>
        <taxon>Mus</taxon>
        <taxon>Mus</taxon>
    </lineage>
</organism>
<dbReference type="HOGENOM" id="CLU_2830549_0_0_1"/>
<name>Q3UV43_MOUSE</name>
<evidence type="ECO:0000313" key="2">
    <source>
        <dbReference type="Ensembl" id="ENSMUSP00000095435.3"/>
    </source>
</evidence>
<reference evidence="1" key="6">
    <citation type="submission" date="2004-03" db="EMBL/GenBank/DDBJ databases">
        <authorList>
            <person name="Arakawa T."/>
            <person name="Carninci P."/>
            <person name="Fukuda S."/>
            <person name="Hashizume W."/>
            <person name="Hayashida K."/>
            <person name="Hori F."/>
            <person name="Iida J."/>
            <person name="Imamura K."/>
            <person name="Imotani K."/>
            <person name="Itoh M."/>
            <person name="Kanagawa S."/>
            <person name="Kawai J."/>
            <person name="Kojima M."/>
            <person name="Konno H."/>
            <person name="Murata M."/>
            <person name="Nakamura M."/>
            <person name="Ninomiya N."/>
            <person name="Nishiyori H."/>
            <person name="Nomura K."/>
            <person name="Ohno M."/>
            <person name="Sakazume N."/>
            <person name="Sano H."/>
            <person name="Sasaki D."/>
            <person name="Shibata K."/>
            <person name="Shiraki T."/>
            <person name="Tagami M."/>
            <person name="Tagami Y."/>
            <person name="Waki K."/>
            <person name="Watahiki A."/>
            <person name="Muramatsu M."/>
            <person name="Hayashizaki Y."/>
        </authorList>
    </citation>
    <scope>NUCLEOTIDE SEQUENCE</scope>
    <source>
        <strain evidence="1">C57BL/6J</strain>
        <tissue evidence="1">Bone</tissue>
    </source>
</reference>
<dbReference type="Proteomes" id="UP000000589">
    <property type="component" value="Chromosome 1"/>
</dbReference>